<feature type="region of interest" description="Disordered" evidence="1">
    <location>
        <begin position="237"/>
        <end position="267"/>
    </location>
</feature>
<keyword evidence="2" id="KW-0812">Transmembrane</keyword>
<keyword evidence="2" id="KW-0472">Membrane</keyword>
<dbReference type="OrthoDB" id="100006at2759"/>
<evidence type="ECO:0000256" key="1">
    <source>
        <dbReference type="SAM" id="MobiDB-lite"/>
    </source>
</evidence>
<name>A0A067SBD4_GALM3</name>
<dbReference type="STRING" id="685588.A0A067SBD4"/>
<evidence type="ECO:0000256" key="2">
    <source>
        <dbReference type="SAM" id="Phobius"/>
    </source>
</evidence>
<feature type="transmembrane region" description="Helical" evidence="2">
    <location>
        <begin position="20"/>
        <end position="45"/>
    </location>
</feature>
<dbReference type="Proteomes" id="UP000027222">
    <property type="component" value="Unassembled WGS sequence"/>
</dbReference>
<sequence>MNFTPNSTDDSTYFLTRGQRVGVTIMVEAGLASLLAVLYVSLIILRNFLWRIRNVSRGKWHVFQTPMDLHTANSFARRVFSPTNPYWFSLFSAELLQAIGCVMSLKWIHKGIIQVNGFCWAQGVVKQFGQTGRSITILLMTSYTFVELWLRKTETSMRVTNAVIFAAWLSVAAAVIIGDIVIGMRGEAPFTSPVPYWCWIHGRYPKWRILGEYLWIWVTLAISSAAFNADNRERLKERGRARGKERQRKRNSEHEQDKEKARPNERTYILSSLEEAEEQDKLELAAKEKLEKVFKYRSTGPSSADEPAPPPPPASQESGLIFHGTQPQNQPLRKALVGSGESGPGPSISTSSPATFSCTPAPVHAPPDPRISVLNSGSTDSFYSLLSAPLSIPSLQEPTRIVYNVNVGALDLATLSSYSLASSRTDSTDYGVYYTRWAISQDTIQNRDSISSLSRRQSWGSIRQ</sequence>
<keyword evidence="2" id="KW-1133">Transmembrane helix</keyword>
<dbReference type="EMBL" id="KL142409">
    <property type="protein sequence ID" value="KDR68235.1"/>
    <property type="molecule type" value="Genomic_DNA"/>
</dbReference>
<feature type="transmembrane region" description="Helical" evidence="2">
    <location>
        <begin position="162"/>
        <end position="184"/>
    </location>
</feature>
<feature type="region of interest" description="Disordered" evidence="1">
    <location>
        <begin position="297"/>
        <end position="363"/>
    </location>
</feature>
<protein>
    <recommendedName>
        <fullName evidence="5">Glucose receptor Git3 N-terminal domain-containing protein</fullName>
    </recommendedName>
</protein>
<dbReference type="AlphaFoldDB" id="A0A067SBD4"/>
<organism evidence="3 4">
    <name type="scientific">Galerina marginata (strain CBS 339.88)</name>
    <dbReference type="NCBI Taxonomy" id="685588"/>
    <lineage>
        <taxon>Eukaryota</taxon>
        <taxon>Fungi</taxon>
        <taxon>Dikarya</taxon>
        <taxon>Basidiomycota</taxon>
        <taxon>Agaricomycotina</taxon>
        <taxon>Agaricomycetes</taxon>
        <taxon>Agaricomycetidae</taxon>
        <taxon>Agaricales</taxon>
        <taxon>Agaricineae</taxon>
        <taxon>Strophariaceae</taxon>
        <taxon>Galerina</taxon>
    </lineage>
</organism>
<feature type="compositionally biased region" description="Low complexity" evidence="1">
    <location>
        <begin position="344"/>
        <end position="353"/>
    </location>
</feature>
<gene>
    <name evidence="3" type="ORF">GALMADRAFT_1048879</name>
</gene>
<keyword evidence="4" id="KW-1185">Reference proteome</keyword>
<dbReference type="HOGENOM" id="CLU_589303_0_0_1"/>
<proteinExistence type="predicted"/>
<evidence type="ECO:0008006" key="5">
    <source>
        <dbReference type="Google" id="ProtNLM"/>
    </source>
</evidence>
<reference evidence="4" key="1">
    <citation type="journal article" date="2014" name="Proc. Natl. Acad. Sci. U.S.A.">
        <title>Extensive sampling of basidiomycete genomes demonstrates inadequacy of the white-rot/brown-rot paradigm for wood decay fungi.</title>
        <authorList>
            <person name="Riley R."/>
            <person name="Salamov A.A."/>
            <person name="Brown D.W."/>
            <person name="Nagy L.G."/>
            <person name="Floudas D."/>
            <person name="Held B.W."/>
            <person name="Levasseur A."/>
            <person name="Lombard V."/>
            <person name="Morin E."/>
            <person name="Otillar R."/>
            <person name="Lindquist E.A."/>
            <person name="Sun H."/>
            <person name="LaButti K.M."/>
            <person name="Schmutz J."/>
            <person name="Jabbour D."/>
            <person name="Luo H."/>
            <person name="Baker S.E."/>
            <person name="Pisabarro A.G."/>
            <person name="Walton J.D."/>
            <person name="Blanchette R.A."/>
            <person name="Henrissat B."/>
            <person name="Martin F."/>
            <person name="Cullen D."/>
            <person name="Hibbett D.S."/>
            <person name="Grigoriev I.V."/>
        </authorList>
    </citation>
    <scope>NUCLEOTIDE SEQUENCE [LARGE SCALE GENOMIC DNA]</scope>
    <source>
        <strain evidence="4">CBS 339.88</strain>
    </source>
</reference>
<evidence type="ECO:0000313" key="4">
    <source>
        <dbReference type="Proteomes" id="UP000027222"/>
    </source>
</evidence>
<evidence type="ECO:0000313" key="3">
    <source>
        <dbReference type="EMBL" id="KDR68235.1"/>
    </source>
</evidence>
<accession>A0A067SBD4</accession>
<feature type="compositionally biased region" description="Basic and acidic residues" evidence="1">
    <location>
        <begin position="237"/>
        <end position="265"/>
    </location>
</feature>